<comment type="caution">
    <text evidence="3">The sequence shown here is derived from an EMBL/GenBank/DDBJ whole genome shotgun (WGS) entry which is preliminary data.</text>
</comment>
<reference evidence="3 4" key="1">
    <citation type="journal article" date="2013" name="Genome Announc.">
        <title>Draft Genome Sequence of the Moderately Halophilic Bacterium Marinobacter lipolyticus Strain SM19.</title>
        <authorList>
            <person name="Papke R.T."/>
            <person name="de la Haba R.R."/>
            <person name="Infante-Dominguez C."/>
            <person name="Perez D."/>
            <person name="Sanchez-Porro C."/>
            <person name="Lapierre P."/>
            <person name="Ventosa A."/>
        </authorList>
    </citation>
    <scope>NUCLEOTIDE SEQUENCE [LARGE SCALE GENOMIC DNA]</scope>
    <source>
        <strain evidence="3 4">SM19</strain>
    </source>
</reference>
<dbReference type="SUPFAM" id="SSF51735">
    <property type="entry name" value="NAD(P)-binding Rossmann-fold domains"/>
    <property type="match status" value="1"/>
</dbReference>
<dbReference type="EMBL" id="ASAD01000021">
    <property type="protein sequence ID" value="EON90854.1"/>
    <property type="molecule type" value="Genomic_DNA"/>
</dbReference>
<name>R8AX06_9GAMM</name>
<dbReference type="HOGENOM" id="CLU_010194_1_2_6"/>
<sequence length="252" mass="26196">MDLELKGKNAVVTGGSKGIGRSIALALAAEGVNVAICARSAGALGETAREIESLGVTAYQQSCDVADEDSLDDFLENAHSELGSVDILVSNVSALGVGNDLKAWETNVSLDLMASVRAVLKVVPWMKEAGGGNIILMSSISGIEVGTTQPYAATKAALISYAKSLAVDLGPSGIRVNSIAPGSIEFPGGIWDKAKTDNPDRYHGTLKKIPWGRFGRPEEVANVAVFLASDKVASWVTGACIPVDGAQHKTNM</sequence>
<evidence type="ECO:0000256" key="2">
    <source>
        <dbReference type="ARBA" id="ARBA00023002"/>
    </source>
</evidence>
<evidence type="ECO:0000313" key="4">
    <source>
        <dbReference type="Proteomes" id="UP000016540"/>
    </source>
</evidence>
<organism evidence="3 4">
    <name type="scientific">Marinobacter lipolyticus SM19</name>
    <dbReference type="NCBI Taxonomy" id="1318628"/>
    <lineage>
        <taxon>Bacteria</taxon>
        <taxon>Pseudomonadati</taxon>
        <taxon>Pseudomonadota</taxon>
        <taxon>Gammaproteobacteria</taxon>
        <taxon>Pseudomonadales</taxon>
        <taxon>Marinobacteraceae</taxon>
        <taxon>Marinobacter</taxon>
    </lineage>
</organism>
<dbReference type="AlphaFoldDB" id="R8AX06"/>
<dbReference type="InterPro" id="IPR020904">
    <property type="entry name" value="Sc_DH/Rdtase_CS"/>
</dbReference>
<dbReference type="PATRIC" id="fig|1318628.3.peg.3156"/>
<dbReference type="RefSeq" id="WP_012139349.1">
    <property type="nucleotide sequence ID" value="NZ_KE007328.1"/>
</dbReference>
<dbReference type="PRINTS" id="PR00080">
    <property type="entry name" value="SDRFAMILY"/>
</dbReference>
<evidence type="ECO:0000256" key="1">
    <source>
        <dbReference type="ARBA" id="ARBA00006484"/>
    </source>
</evidence>
<evidence type="ECO:0000313" key="3">
    <source>
        <dbReference type="EMBL" id="EON90854.1"/>
    </source>
</evidence>
<dbReference type="InterPro" id="IPR036291">
    <property type="entry name" value="NAD(P)-bd_dom_sf"/>
</dbReference>
<dbReference type="PRINTS" id="PR00081">
    <property type="entry name" value="GDHRDH"/>
</dbReference>
<dbReference type="Gene3D" id="3.40.50.720">
    <property type="entry name" value="NAD(P)-binding Rossmann-like Domain"/>
    <property type="match status" value="1"/>
</dbReference>
<protein>
    <submittedName>
        <fullName evidence="3">3-oxoacyl-(Acyl-carrier protein) reductase FabG</fullName>
    </submittedName>
</protein>
<dbReference type="OrthoDB" id="9803333at2"/>
<dbReference type="eggNOG" id="COG1028">
    <property type="taxonomic scope" value="Bacteria"/>
</dbReference>
<dbReference type="PANTHER" id="PTHR42760:SF133">
    <property type="entry name" value="3-OXOACYL-[ACYL-CARRIER-PROTEIN] REDUCTASE"/>
    <property type="match status" value="1"/>
</dbReference>
<dbReference type="CDD" id="cd05233">
    <property type="entry name" value="SDR_c"/>
    <property type="match status" value="1"/>
</dbReference>
<dbReference type="GO" id="GO:0016616">
    <property type="term" value="F:oxidoreductase activity, acting on the CH-OH group of donors, NAD or NADP as acceptor"/>
    <property type="evidence" value="ECO:0007669"/>
    <property type="project" value="TreeGrafter"/>
</dbReference>
<accession>R8AX06</accession>
<dbReference type="STRING" id="1318628.MARLIPOL_15784"/>
<dbReference type="Proteomes" id="UP000016540">
    <property type="component" value="Unassembled WGS sequence"/>
</dbReference>
<dbReference type="PANTHER" id="PTHR42760">
    <property type="entry name" value="SHORT-CHAIN DEHYDROGENASES/REDUCTASES FAMILY MEMBER"/>
    <property type="match status" value="1"/>
</dbReference>
<dbReference type="InterPro" id="IPR002347">
    <property type="entry name" value="SDR_fam"/>
</dbReference>
<dbReference type="PROSITE" id="PS00061">
    <property type="entry name" value="ADH_SHORT"/>
    <property type="match status" value="1"/>
</dbReference>
<proteinExistence type="inferred from homology"/>
<dbReference type="Pfam" id="PF13561">
    <property type="entry name" value="adh_short_C2"/>
    <property type="match status" value="1"/>
</dbReference>
<keyword evidence="4" id="KW-1185">Reference proteome</keyword>
<comment type="similarity">
    <text evidence="1">Belongs to the short-chain dehydrogenases/reductases (SDR) family.</text>
</comment>
<dbReference type="FunFam" id="3.40.50.720:FF:000084">
    <property type="entry name" value="Short-chain dehydrogenase reductase"/>
    <property type="match status" value="1"/>
</dbReference>
<keyword evidence="2" id="KW-0560">Oxidoreductase</keyword>
<gene>
    <name evidence="3" type="ORF">MARLIPOL_15784</name>
</gene>